<dbReference type="Proteomes" id="UP000298663">
    <property type="component" value="Unassembled WGS sequence"/>
</dbReference>
<dbReference type="EMBL" id="AZBU02000010">
    <property type="protein sequence ID" value="TKR63420.1"/>
    <property type="molecule type" value="Genomic_DNA"/>
</dbReference>
<name>A0A4U5M3T9_STECR</name>
<dbReference type="PANTHER" id="PTHR24335:SF4">
    <property type="entry name" value="EXTRA-EXTRA"/>
    <property type="match status" value="1"/>
</dbReference>
<keyword evidence="2" id="KW-0217">Developmental protein</keyword>
<dbReference type="GO" id="GO:0000981">
    <property type="term" value="F:DNA-binding transcription factor activity, RNA polymerase II-specific"/>
    <property type="evidence" value="ECO:0007669"/>
    <property type="project" value="InterPro"/>
</dbReference>
<evidence type="ECO:0000256" key="1">
    <source>
        <dbReference type="ARBA" id="ARBA00004123"/>
    </source>
</evidence>
<reference evidence="9 10" key="1">
    <citation type="journal article" date="2015" name="Genome Biol.">
        <title>Comparative genomics of Steinernema reveals deeply conserved gene regulatory networks.</title>
        <authorList>
            <person name="Dillman A.R."/>
            <person name="Macchietto M."/>
            <person name="Porter C.F."/>
            <person name="Rogers A."/>
            <person name="Williams B."/>
            <person name="Antoshechkin I."/>
            <person name="Lee M.M."/>
            <person name="Goodwin Z."/>
            <person name="Lu X."/>
            <person name="Lewis E.E."/>
            <person name="Goodrich-Blair H."/>
            <person name="Stock S.P."/>
            <person name="Adams B.J."/>
            <person name="Sternberg P.W."/>
            <person name="Mortazavi A."/>
        </authorList>
    </citation>
    <scope>NUCLEOTIDE SEQUENCE [LARGE SCALE GENOMIC DNA]</scope>
    <source>
        <strain evidence="9 10">ALL</strain>
    </source>
</reference>
<dbReference type="InterPro" id="IPR009057">
    <property type="entry name" value="Homeodomain-like_sf"/>
</dbReference>
<evidence type="ECO:0000256" key="4">
    <source>
        <dbReference type="ARBA" id="ARBA00023155"/>
    </source>
</evidence>
<feature type="domain" description="Homeobox" evidence="8">
    <location>
        <begin position="88"/>
        <end position="148"/>
    </location>
</feature>
<dbReference type="SMART" id="SM00389">
    <property type="entry name" value="HOX"/>
    <property type="match status" value="1"/>
</dbReference>
<dbReference type="GO" id="GO:0005634">
    <property type="term" value="C:nucleus"/>
    <property type="evidence" value="ECO:0007669"/>
    <property type="project" value="UniProtKB-SubCell"/>
</dbReference>
<dbReference type="CDD" id="cd00086">
    <property type="entry name" value="homeodomain"/>
    <property type="match status" value="1"/>
</dbReference>
<dbReference type="GO" id="GO:0048812">
    <property type="term" value="P:neuron projection morphogenesis"/>
    <property type="evidence" value="ECO:0007669"/>
    <property type="project" value="TreeGrafter"/>
</dbReference>
<dbReference type="SUPFAM" id="SSF46689">
    <property type="entry name" value="Homeodomain-like"/>
    <property type="match status" value="1"/>
</dbReference>
<evidence type="ECO:0000313" key="10">
    <source>
        <dbReference type="Proteomes" id="UP000298663"/>
    </source>
</evidence>
<sequence length="167" mass="18803">MFSSIESLLQSAAATPTTTSTQCLSPEAQIYAPQPQVSSTQIPVNVVPQHAAQTPAALPANAFMSATPTIPLFYDQIAFTLNAWQTWGRIRRPRTAFTSEQLIELERQFAENKYLSRPRRYQLAQDLNLSETQVKIWFQNRRMKNKRCNMAVVAEANGDGQNSNEKL</sequence>
<feature type="DNA-binding region" description="Homeobox" evidence="6">
    <location>
        <begin position="90"/>
        <end position="149"/>
    </location>
</feature>
<dbReference type="Gene3D" id="1.10.10.60">
    <property type="entry name" value="Homeodomain-like"/>
    <property type="match status" value="1"/>
</dbReference>
<dbReference type="InterPro" id="IPR001356">
    <property type="entry name" value="HD"/>
</dbReference>
<gene>
    <name evidence="9" type="ORF">L596_027255</name>
</gene>
<proteinExistence type="predicted"/>
<dbReference type="GO" id="GO:1990837">
    <property type="term" value="F:sequence-specific double-stranded DNA binding"/>
    <property type="evidence" value="ECO:0007669"/>
    <property type="project" value="TreeGrafter"/>
</dbReference>
<organism evidence="9 10">
    <name type="scientific">Steinernema carpocapsae</name>
    <name type="common">Entomopathogenic nematode</name>
    <dbReference type="NCBI Taxonomy" id="34508"/>
    <lineage>
        <taxon>Eukaryota</taxon>
        <taxon>Metazoa</taxon>
        <taxon>Ecdysozoa</taxon>
        <taxon>Nematoda</taxon>
        <taxon>Chromadorea</taxon>
        <taxon>Rhabditida</taxon>
        <taxon>Tylenchina</taxon>
        <taxon>Panagrolaimomorpha</taxon>
        <taxon>Strongyloidoidea</taxon>
        <taxon>Steinernematidae</taxon>
        <taxon>Steinernema</taxon>
    </lineage>
</organism>
<dbReference type="OrthoDB" id="6159439at2759"/>
<evidence type="ECO:0000313" key="9">
    <source>
        <dbReference type="EMBL" id="TKR63420.1"/>
    </source>
</evidence>
<evidence type="ECO:0000256" key="6">
    <source>
        <dbReference type="PROSITE-ProRule" id="PRU00108"/>
    </source>
</evidence>
<dbReference type="PANTHER" id="PTHR24335">
    <property type="entry name" value="MOTOR NEURON AND PANCREAS HOMEOBOX PROTEIN"/>
    <property type="match status" value="1"/>
</dbReference>
<dbReference type="Pfam" id="PF00046">
    <property type="entry name" value="Homeodomain"/>
    <property type="match status" value="1"/>
</dbReference>
<dbReference type="PRINTS" id="PR00024">
    <property type="entry name" value="HOMEOBOX"/>
</dbReference>
<dbReference type="FunFam" id="1.10.10.60:FF:000417">
    <property type="entry name" value="Even-skipped homeobox 1"/>
    <property type="match status" value="1"/>
</dbReference>
<evidence type="ECO:0000256" key="5">
    <source>
        <dbReference type="ARBA" id="ARBA00023242"/>
    </source>
</evidence>
<reference evidence="9 10" key="2">
    <citation type="journal article" date="2019" name="G3 (Bethesda)">
        <title>Hybrid Assembly of the Genome of the Entomopathogenic Nematode Steinernema carpocapsae Identifies the X-Chromosome.</title>
        <authorList>
            <person name="Serra L."/>
            <person name="Macchietto M."/>
            <person name="Macias-Munoz A."/>
            <person name="McGill C.J."/>
            <person name="Rodriguez I.M."/>
            <person name="Rodriguez B."/>
            <person name="Murad R."/>
            <person name="Mortazavi A."/>
        </authorList>
    </citation>
    <scope>NUCLEOTIDE SEQUENCE [LARGE SCALE GENOMIC DNA]</scope>
    <source>
        <strain evidence="9 10">ALL</strain>
    </source>
</reference>
<dbReference type="STRING" id="34508.A0A4U5M3T9"/>
<dbReference type="PROSITE" id="PS00027">
    <property type="entry name" value="HOMEOBOX_1"/>
    <property type="match status" value="1"/>
</dbReference>
<evidence type="ECO:0000256" key="2">
    <source>
        <dbReference type="ARBA" id="ARBA00022473"/>
    </source>
</evidence>
<dbReference type="AlphaFoldDB" id="A0A4U5M3T9"/>
<dbReference type="InterPro" id="IPR042768">
    <property type="entry name" value="MNX1/Ceh-12"/>
</dbReference>
<comment type="caution">
    <text evidence="9">The sequence shown here is derived from an EMBL/GenBank/DDBJ whole genome shotgun (WGS) entry which is preliminary data.</text>
</comment>
<protein>
    <recommendedName>
        <fullName evidence="8">Homeobox domain-containing protein</fullName>
    </recommendedName>
</protein>
<comment type="subcellular location">
    <subcellularLocation>
        <location evidence="1 6 7">Nucleus</location>
    </subcellularLocation>
</comment>
<evidence type="ECO:0000259" key="8">
    <source>
        <dbReference type="PROSITE" id="PS50071"/>
    </source>
</evidence>
<evidence type="ECO:0000256" key="7">
    <source>
        <dbReference type="RuleBase" id="RU000682"/>
    </source>
</evidence>
<dbReference type="InterPro" id="IPR020479">
    <property type="entry name" value="HD_metazoa"/>
</dbReference>
<dbReference type="GO" id="GO:0007417">
    <property type="term" value="P:central nervous system development"/>
    <property type="evidence" value="ECO:0007669"/>
    <property type="project" value="TreeGrafter"/>
</dbReference>
<accession>A0A4U5M3T9</accession>
<keyword evidence="5 6" id="KW-0539">Nucleus</keyword>
<keyword evidence="4 6" id="KW-0371">Homeobox</keyword>
<keyword evidence="3 6" id="KW-0238">DNA-binding</keyword>
<evidence type="ECO:0000256" key="3">
    <source>
        <dbReference type="ARBA" id="ARBA00023125"/>
    </source>
</evidence>
<dbReference type="GO" id="GO:0048663">
    <property type="term" value="P:neuron fate commitment"/>
    <property type="evidence" value="ECO:0007669"/>
    <property type="project" value="UniProtKB-ARBA"/>
</dbReference>
<keyword evidence="10" id="KW-1185">Reference proteome</keyword>
<dbReference type="InterPro" id="IPR017970">
    <property type="entry name" value="Homeobox_CS"/>
</dbReference>
<dbReference type="PROSITE" id="PS50071">
    <property type="entry name" value="HOMEOBOX_2"/>
    <property type="match status" value="1"/>
</dbReference>